<dbReference type="PATRIC" id="fig|545697.3.peg.896"/>
<evidence type="ECO:0000259" key="1">
    <source>
        <dbReference type="Pfam" id="PF06605"/>
    </source>
</evidence>
<feature type="domain" description="Tail spike" evidence="1">
    <location>
        <begin position="90"/>
        <end position="326"/>
    </location>
</feature>
<dbReference type="eggNOG" id="COG4926">
    <property type="taxonomic scope" value="Bacteria"/>
</dbReference>
<dbReference type="Pfam" id="PF18994">
    <property type="entry name" value="Prophage_tailD1"/>
    <property type="match status" value="1"/>
</dbReference>
<dbReference type="Proteomes" id="UP000010420">
    <property type="component" value="Unassembled WGS sequence"/>
</dbReference>
<dbReference type="EMBL" id="AMEZ01000026">
    <property type="protein sequence ID" value="EKY28067.1"/>
    <property type="molecule type" value="Genomic_DNA"/>
</dbReference>
<proteinExistence type="predicted"/>
<evidence type="ECO:0000259" key="2">
    <source>
        <dbReference type="Pfam" id="PF18994"/>
    </source>
</evidence>
<dbReference type="InterPro" id="IPR044051">
    <property type="entry name" value="Prophage_tail_N"/>
</dbReference>
<feature type="domain" description="Prophage endopeptidase tail N-terminal" evidence="2">
    <location>
        <begin position="17"/>
        <end position="87"/>
    </location>
</feature>
<dbReference type="NCBIfam" id="TIGR01665">
    <property type="entry name" value="put_anti_recept"/>
    <property type="match status" value="1"/>
</dbReference>
<evidence type="ECO:0000313" key="3">
    <source>
        <dbReference type="EMBL" id="EKY28067.1"/>
    </source>
</evidence>
<sequence>MLCIYDKKTIKGNFDNNGLGVLNEPILAEVTEELNGQYYLEIEYPANSKKAIYLKEFNIIKADNQLFRIYKVEKVQSADKRVKAYANHIYYDLANYFIEDERPTNASVKTAMQKAMISDLSTIYSVDSDIIIPNTLYMVELSPAEAMFKIIDRWGQGELVRDNYDIKILKQRGEDNGVLIKYGKNISGLKITIDTTDVVTKIYPKGANGIRLYEKYINVPNWDSDLYPPFPIIKKVEIKEAEDEVTLRKVATELAKTIGLSSINIQVDFIELSKSREYLRFKDLEKVNVGDIVTVRHSEFDIDVKVKVIKIKKDLLTGINTKVELGQPLGDFLKSMDPAALIKSATDELGNQVAQALTSMLYYGNPLELTVSTTEIQPMYLGVSAVSNTNLALNVAISCIASSECTLTIKIELDNVEIPFKPKQKLHQGDNVIGIPLGIPQVSSGAHYVGIYLKTDTGTVKIPIYNMQCMIDGRNLQGGLSSELPHAEVKQEIQFVRVDTNLNIGSAVDILFNDLVNKIITEEINYFSINGEKASDSCIVELN</sequence>
<dbReference type="HOGENOM" id="CLU_029182_0_0_9"/>
<dbReference type="STRING" id="545697.HMPREF0216_00909"/>
<name>L1QKG1_9CLOT</name>
<comment type="caution">
    <text evidence="3">The sequence shown here is derived from an EMBL/GenBank/DDBJ whole genome shotgun (WGS) entry which is preliminary data.</text>
</comment>
<dbReference type="Pfam" id="PF06605">
    <property type="entry name" value="Prophage_tail"/>
    <property type="match status" value="1"/>
</dbReference>
<organism evidence="3 4">
    <name type="scientific">Clostridium celatum DSM 1785</name>
    <dbReference type="NCBI Taxonomy" id="545697"/>
    <lineage>
        <taxon>Bacteria</taxon>
        <taxon>Bacillati</taxon>
        <taxon>Bacillota</taxon>
        <taxon>Clostridia</taxon>
        <taxon>Eubacteriales</taxon>
        <taxon>Clostridiaceae</taxon>
        <taxon>Clostridium</taxon>
    </lineage>
</organism>
<dbReference type="AlphaFoldDB" id="L1QKG1"/>
<accession>L1QKG1</accession>
<protein>
    <submittedName>
        <fullName evidence="3">Phage minor structural protein</fullName>
    </submittedName>
</protein>
<gene>
    <name evidence="3" type="ORF">HMPREF0216_00909</name>
</gene>
<keyword evidence="4" id="KW-1185">Reference proteome</keyword>
<reference evidence="3 4" key="1">
    <citation type="submission" date="2012-05" db="EMBL/GenBank/DDBJ databases">
        <authorList>
            <person name="Weinstock G."/>
            <person name="Sodergren E."/>
            <person name="Lobos E.A."/>
            <person name="Fulton L."/>
            <person name="Fulton R."/>
            <person name="Courtney L."/>
            <person name="Fronick C."/>
            <person name="O'Laughlin M."/>
            <person name="Godfrey J."/>
            <person name="Wilson R.M."/>
            <person name="Miner T."/>
            <person name="Farmer C."/>
            <person name="Delehaunty K."/>
            <person name="Cordes M."/>
            <person name="Minx P."/>
            <person name="Tomlinson C."/>
            <person name="Chen J."/>
            <person name="Wollam A."/>
            <person name="Pepin K.H."/>
            <person name="Bhonagiri V."/>
            <person name="Zhang X."/>
            <person name="Suruliraj S."/>
            <person name="Warren W."/>
            <person name="Mitreva M."/>
            <person name="Mardis E.R."/>
            <person name="Wilson R.K."/>
        </authorList>
    </citation>
    <scope>NUCLEOTIDE SEQUENCE [LARGE SCALE GENOMIC DNA]</scope>
    <source>
        <strain evidence="3 4">DSM 1785</strain>
    </source>
</reference>
<dbReference type="RefSeq" id="WP_005211520.1">
    <property type="nucleotide sequence ID" value="NZ_KB291618.1"/>
</dbReference>
<dbReference type="InterPro" id="IPR007119">
    <property type="entry name" value="Phage_tail_spike_N"/>
</dbReference>
<dbReference type="InterPro" id="IPR010572">
    <property type="entry name" value="Tail_dom"/>
</dbReference>
<evidence type="ECO:0000313" key="4">
    <source>
        <dbReference type="Proteomes" id="UP000010420"/>
    </source>
</evidence>
<dbReference type="OrthoDB" id="4387735at2"/>